<feature type="compositionally biased region" description="Low complexity" evidence="1">
    <location>
        <begin position="821"/>
        <end position="888"/>
    </location>
</feature>
<feature type="region of interest" description="Disordered" evidence="1">
    <location>
        <begin position="1414"/>
        <end position="1455"/>
    </location>
</feature>
<feature type="compositionally biased region" description="Pro residues" evidence="1">
    <location>
        <begin position="1014"/>
        <end position="1026"/>
    </location>
</feature>
<proteinExistence type="predicted"/>
<feature type="region of interest" description="Disordered" evidence="1">
    <location>
        <begin position="785"/>
        <end position="1165"/>
    </location>
</feature>
<feature type="region of interest" description="Disordered" evidence="1">
    <location>
        <begin position="145"/>
        <end position="165"/>
    </location>
</feature>
<reference evidence="2" key="1">
    <citation type="submission" date="2014-11" db="EMBL/GenBank/DDBJ databases">
        <authorList>
            <person name="Otto D Thomas"/>
            <person name="Naeem Raeece"/>
        </authorList>
    </citation>
    <scope>NUCLEOTIDE SEQUENCE</scope>
</reference>
<feature type="compositionally biased region" description="Basic and acidic residues" evidence="1">
    <location>
        <begin position="661"/>
        <end position="671"/>
    </location>
</feature>
<feature type="compositionally biased region" description="Basic and acidic residues" evidence="1">
    <location>
        <begin position="1414"/>
        <end position="1441"/>
    </location>
</feature>
<gene>
    <name evidence="2" type="ORF">Cvel_7264</name>
</gene>
<evidence type="ECO:0000313" key="2">
    <source>
        <dbReference type="EMBL" id="CEM44721.1"/>
    </source>
</evidence>
<feature type="compositionally biased region" description="Polar residues" evidence="1">
    <location>
        <begin position="793"/>
        <end position="805"/>
    </location>
</feature>
<protein>
    <submittedName>
        <fullName evidence="2">Uncharacterized protein</fullName>
    </submittedName>
</protein>
<feature type="compositionally biased region" description="Gly residues" evidence="1">
    <location>
        <begin position="928"/>
        <end position="939"/>
    </location>
</feature>
<feature type="compositionally biased region" description="Acidic residues" evidence="1">
    <location>
        <begin position="1143"/>
        <end position="1162"/>
    </location>
</feature>
<feature type="compositionally biased region" description="Low complexity" evidence="1">
    <location>
        <begin position="1031"/>
        <end position="1051"/>
    </location>
</feature>
<organism evidence="2">
    <name type="scientific">Chromera velia CCMP2878</name>
    <dbReference type="NCBI Taxonomy" id="1169474"/>
    <lineage>
        <taxon>Eukaryota</taxon>
        <taxon>Sar</taxon>
        <taxon>Alveolata</taxon>
        <taxon>Colpodellida</taxon>
        <taxon>Chromeraceae</taxon>
        <taxon>Chromera</taxon>
    </lineage>
</organism>
<accession>A0A0G4HKM5</accession>
<feature type="compositionally biased region" description="Low complexity" evidence="1">
    <location>
        <begin position="705"/>
        <end position="723"/>
    </location>
</feature>
<feature type="compositionally biased region" description="Low complexity" evidence="1">
    <location>
        <begin position="1081"/>
        <end position="1115"/>
    </location>
</feature>
<name>A0A0G4HKM5_9ALVE</name>
<sequence length="1480" mass="157275">MEPKDTFTGEDVLEELRQKLETVFKSFMDNRWDFVADLYKDSPSVLDQQPKAAEEKNTDKSDERKSGELSQDLHTLTISKASLLTNLRPWLRRLPRSLEVVQKSYDAFIDGHKEENKRKAHGTDPPKASRVDVLKAVQQLISAELGDDQGNAGPDSTKQKRGDDGKGVSLMFNGCSVVAIRDVTSMLTALCCLSDNLECFCTSNEIEFPLFNILSTFNLNLRELRLGNTIFLNQVDKVAFNAHLHRVSKLKLLRLFQAPRAVACDALLTSLSECRLLEEVELWEDLDLEFRSDRYKTLGERMMVTAAPLQSVLSNCRFLKRFHIRPIRLPRGSALDGLDLRVQPEASSGSGGVQVVGQRGQEEQGEGESPPSPLSCLEEATLPLSIQTATEFAKVLPKLNKLWRSFDRAPFDLRRIRRHLEGKTNNVQDLDATNATLSPALSEWFTGRNSGNAGMLPKGYRTPSKQEDDEMQALLADWAFGRESDTDAWNEDSGGVKRCWIPGIGAAKQRRTSSWVACVYDPSQKDIISGQCLPVALVRTGARTARRKVWVSKSTDFDVSDAAHGRLPIPELQYVYCPTRYAAKFPDLSSMGLKQTVLLAAFFLSPHATSRTRLQVFAHPKAVVSEKEAAHVQFIAQRRFTGFLCRPPPQDSQDKARRRKEKESREKEKQHKAQMPPPTQQPEEGGNGNANAPTFPFSTPPPLPSTTDSTTNPKNVFAPLTTPAVPPAPAVPIFAPPSNSLPGGEKKEGVGIFGESAASAATVFSLPSSTPAVVAPVPGGSLFGPGLPPLPGTDTTASTEAQSAKTGGDAWGGLFGPPPSTSASSSSSSTAAVPPSASIFGTSSDVFSFGGSSSSSSAVTPSPEQTTSASTAAAAAAQASPPSSADAQAAEKENDKPPTSNPNPTLFAVPFSGRPSSAHSSSRRVPGSSGGRRPAGGGRRTAASSKTTTPSVAAPAIVVTSEGVQKEKDEGQDRKEATVSDNNDKQTEDRQQIAEATAPTLSPALSPPSGSATTPPPLQTHTPPPTETERSPAATAADQEAASASSPSVAANREVQQPVTVTAEEKLSQAAHPSPDGEAEGGAATLGVGVAGHTTAETQAAPAVPEAPLVPSEAAQQSEPPLPSGGTANAAEGGEDHQAAAGDAEEGAAEAAGDEEGAEEIVEASAASPIGSATSAPVAAVLAAASAPKQDAPIFRPDPNWKLTSNFGAARLVKAPPREDRSVWPYAGRGGDACSTAVRALEIVSEYIEGLEWAGDIVSKPVILIPGGGSKKRHTFRFSQGGGAGLPGMGAAGSDAKWGGGGAEKGDTEDVLKNEPGVLGFSSADHANHYFQIYRSPDTGLRLRVWDVRAFSGVRLGTLKKLVPEGMVARLLDIVQLNTGNQVRSQRPQYAEFWLGWGESASFETREEARAVRATKERKAKEKDSRFGGPRRASDSPKDCDACSDSSNKTSPEDCVLRIDGKGTVVRDEAAAKFVDLEDN</sequence>
<feature type="compositionally biased region" description="Low complexity" evidence="1">
    <location>
        <begin position="912"/>
        <end position="927"/>
    </location>
</feature>
<evidence type="ECO:0000256" key="1">
    <source>
        <dbReference type="SAM" id="MobiDB-lite"/>
    </source>
</evidence>
<feature type="region of interest" description="Disordered" evidence="1">
    <location>
        <begin position="45"/>
        <end position="71"/>
    </location>
</feature>
<feature type="compositionally biased region" description="Low complexity" evidence="1">
    <location>
        <begin position="996"/>
        <end position="1013"/>
    </location>
</feature>
<dbReference type="EMBL" id="CDMZ01002998">
    <property type="protein sequence ID" value="CEM44721.1"/>
    <property type="molecule type" value="Genomic_DNA"/>
</dbReference>
<feature type="compositionally biased region" description="Basic and acidic residues" evidence="1">
    <location>
        <begin position="52"/>
        <end position="67"/>
    </location>
</feature>
<dbReference type="VEuPathDB" id="CryptoDB:Cvel_7264"/>
<feature type="region of interest" description="Disordered" evidence="1">
    <location>
        <begin position="643"/>
        <end position="723"/>
    </location>
</feature>
<feature type="compositionally biased region" description="Basic and acidic residues" evidence="1">
    <location>
        <begin position="964"/>
        <end position="992"/>
    </location>
</feature>
<feature type="region of interest" description="Disordered" evidence="1">
    <location>
        <begin position="345"/>
        <end position="375"/>
    </location>
</feature>